<dbReference type="GeneID" id="20084838"/>
<proteinExistence type="predicted"/>
<dbReference type="Pfam" id="PF24906">
    <property type="entry name" value="Zf_WRKY19"/>
    <property type="match status" value="1"/>
</dbReference>
<organism evidence="3">
    <name type="scientific">Aphanomyces invadans</name>
    <dbReference type="NCBI Taxonomy" id="157072"/>
    <lineage>
        <taxon>Eukaryota</taxon>
        <taxon>Sar</taxon>
        <taxon>Stramenopiles</taxon>
        <taxon>Oomycota</taxon>
        <taxon>Saprolegniomycetes</taxon>
        <taxon>Saprolegniales</taxon>
        <taxon>Verrucalvaceae</taxon>
        <taxon>Aphanomyces</taxon>
    </lineage>
</organism>
<reference evidence="3" key="1">
    <citation type="submission" date="2013-12" db="EMBL/GenBank/DDBJ databases">
        <title>The Genome Sequence of Aphanomyces invadans NJM9701.</title>
        <authorList>
            <consortium name="The Broad Institute Genomics Platform"/>
            <person name="Russ C."/>
            <person name="Tyler B."/>
            <person name="van West P."/>
            <person name="Dieguez-Uribeondo J."/>
            <person name="Young S.K."/>
            <person name="Zeng Q."/>
            <person name="Gargeya S."/>
            <person name="Fitzgerald M."/>
            <person name="Abouelleil A."/>
            <person name="Alvarado L."/>
            <person name="Chapman S.B."/>
            <person name="Gainer-Dewar J."/>
            <person name="Goldberg J."/>
            <person name="Griggs A."/>
            <person name="Gujja S."/>
            <person name="Hansen M."/>
            <person name="Howarth C."/>
            <person name="Imamovic A."/>
            <person name="Ireland A."/>
            <person name="Larimer J."/>
            <person name="McCowan C."/>
            <person name="Murphy C."/>
            <person name="Pearson M."/>
            <person name="Poon T.W."/>
            <person name="Priest M."/>
            <person name="Roberts A."/>
            <person name="Saif S."/>
            <person name="Shea T."/>
            <person name="Sykes S."/>
            <person name="Wortman J."/>
            <person name="Nusbaum C."/>
            <person name="Birren B."/>
        </authorList>
    </citation>
    <scope>NUCLEOTIDE SEQUENCE [LARGE SCALE GENOMIC DNA]</scope>
    <source>
        <strain evidence="3">NJM9701</strain>
    </source>
</reference>
<evidence type="ECO:0000313" key="3">
    <source>
        <dbReference type="EMBL" id="ETV99730.1"/>
    </source>
</evidence>
<protein>
    <recommendedName>
        <fullName evidence="2">WRKY19-like zinc finger domain-containing protein</fullName>
    </recommendedName>
</protein>
<dbReference type="AlphaFoldDB" id="A0A024TZY2"/>
<dbReference type="OrthoDB" id="10523425at2759"/>
<name>A0A024TZY2_9STRA</name>
<dbReference type="RefSeq" id="XP_008871506.1">
    <property type="nucleotide sequence ID" value="XM_008873284.1"/>
</dbReference>
<dbReference type="EMBL" id="KI913966">
    <property type="protein sequence ID" value="ETV99730.1"/>
    <property type="molecule type" value="Genomic_DNA"/>
</dbReference>
<evidence type="ECO:0000259" key="2">
    <source>
        <dbReference type="Pfam" id="PF24906"/>
    </source>
</evidence>
<dbReference type="InterPro" id="IPR056866">
    <property type="entry name" value="Znf_WRKY19"/>
</dbReference>
<evidence type="ECO:0000256" key="1">
    <source>
        <dbReference type="SAM" id="MobiDB-lite"/>
    </source>
</evidence>
<gene>
    <name evidence="3" type="ORF">H310_07788</name>
</gene>
<sequence>MAALDALAEDSEIVELLSTLFNNEYMQGANGGAAAATNERDPSVGAQPPALPAPSTTRRKLCKEEGCMRKNVSKGFCIRHGVRTILVIAKAADEFDAGGKAVPSGVVRQRG</sequence>
<feature type="region of interest" description="Disordered" evidence="1">
    <location>
        <begin position="31"/>
        <end position="58"/>
    </location>
</feature>
<dbReference type="VEuPathDB" id="FungiDB:H310_07788"/>
<accession>A0A024TZY2</accession>
<feature type="domain" description="WRKY19-like zinc finger" evidence="2">
    <location>
        <begin position="60"/>
        <end position="81"/>
    </location>
</feature>